<sequence>MAGGHVGQAGRPRHRRPVLPATCAAHVRHRRVTVIDPTPPTTTATLTIRYFAGARAAAGRSEETVPAGRSLDDIAADLAESHGERLASVLKVASFLVDGVTCHDRHTPLPAGTTIDVLPPFAGG</sequence>
<accession>A0A420EU60</accession>
<proteinExistence type="predicted"/>
<protein>
    <submittedName>
        <fullName evidence="1">MoaD/ThiS family protein</fullName>
    </submittedName>
</protein>
<dbReference type="Gene3D" id="3.10.20.30">
    <property type="match status" value="1"/>
</dbReference>
<dbReference type="OrthoDB" id="4331766at2"/>
<dbReference type="AlphaFoldDB" id="A0A420EU60"/>
<dbReference type="SUPFAM" id="SSF54285">
    <property type="entry name" value="MoaD/ThiS"/>
    <property type="match status" value="1"/>
</dbReference>
<name>A0A420EU60_9ACTN</name>
<gene>
    <name evidence="1" type="ORF">D7I43_26845</name>
</gene>
<evidence type="ECO:0000313" key="2">
    <source>
        <dbReference type="Proteomes" id="UP000285744"/>
    </source>
</evidence>
<dbReference type="Pfam" id="PF02597">
    <property type="entry name" value="ThiS"/>
    <property type="match status" value="1"/>
</dbReference>
<dbReference type="EMBL" id="RAQQ01000025">
    <property type="protein sequence ID" value="RKF24225.1"/>
    <property type="molecule type" value="Genomic_DNA"/>
</dbReference>
<dbReference type="InterPro" id="IPR016155">
    <property type="entry name" value="Mopterin_synth/thiamin_S_b"/>
</dbReference>
<evidence type="ECO:0000313" key="1">
    <source>
        <dbReference type="EMBL" id="RKF24225.1"/>
    </source>
</evidence>
<reference evidence="1 2" key="1">
    <citation type="journal article" date="2018" name="Int. J. Syst. Evol. Microbiol.">
        <title>Micromonospora globbae sp. nov., an endophytic actinomycete isolated from roots of Globba winitii C. H. Wright.</title>
        <authorList>
            <person name="Kuncharoen N."/>
            <person name="Pittayakhajonwut P."/>
            <person name="Tanasupawat S."/>
        </authorList>
    </citation>
    <scope>NUCLEOTIDE SEQUENCE [LARGE SCALE GENOMIC DNA]</scope>
    <source>
        <strain evidence="1 2">WPS1-2</strain>
    </source>
</reference>
<comment type="caution">
    <text evidence="1">The sequence shown here is derived from an EMBL/GenBank/DDBJ whole genome shotgun (WGS) entry which is preliminary data.</text>
</comment>
<organism evidence="1 2">
    <name type="scientific">Micromonospora globbae</name>
    <dbReference type="NCBI Taxonomy" id="1894969"/>
    <lineage>
        <taxon>Bacteria</taxon>
        <taxon>Bacillati</taxon>
        <taxon>Actinomycetota</taxon>
        <taxon>Actinomycetes</taxon>
        <taxon>Micromonosporales</taxon>
        <taxon>Micromonosporaceae</taxon>
        <taxon>Micromonospora</taxon>
    </lineage>
</organism>
<dbReference type="InterPro" id="IPR003749">
    <property type="entry name" value="ThiS/MoaD-like"/>
</dbReference>
<dbReference type="CDD" id="cd17040">
    <property type="entry name" value="Ubl_MoaD_like"/>
    <property type="match status" value="1"/>
</dbReference>
<dbReference type="Proteomes" id="UP000285744">
    <property type="component" value="Unassembled WGS sequence"/>
</dbReference>
<dbReference type="InterPro" id="IPR012675">
    <property type="entry name" value="Beta-grasp_dom_sf"/>
</dbReference>